<organism evidence="1">
    <name type="scientific">mine drainage metagenome</name>
    <dbReference type="NCBI Taxonomy" id="410659"/>
    <lineage>
        <taxon>unclassified sequences</taxon>
        <taxon>metagenomes</taxon>
        <taxon>ecological metagenomes</taxon>
    </lineage>
</organism>
<dbReference type="AlphaFoldDB" id="T1BGC1"/>
<gene>
    <name evidence="1" type="ORF">B1B_10387</name>
</gene>
<sequence>MRNKIWINLGLGALVLALALALHFGVGTPSVPPAQTLIAISPHSVDRLAFAWVNHPSVVFRKIGRQWWLVRPFRARAQNLNLESLIDDLGETVHHVYPVSRFRLGAIGLDPARLRLWVNGRELDFGANDPVGHLRFIHMGPRILLVNDVLYYRLSGSFYPLLSPRLLPSGSHLISLRIPGLTLTRTAKGAWHLTPRMKGVSSDQIARLIRRWTDASALSVGPPGDARPFGTVAIRLLGRKKPRVFRLVPDSYGFALVSLARPLRFVFPKPVESKMLSLEANRRKPHARASRG</sequence>
<reference evidence="1" key="2">
    <citation type="journal article" date="2014" name="ISME J.">
        <title>Microbial stratification in low pH oxic and suboxic macroscopic growths along an acid mine drainage.</title>
        <authorList>
            <person name="Mendez-Garcia C."/>
            <person name="Mesa V."/>
            <person name="Sprenger R.R."/>
            <person name="Richter M."/>
            <person name="Diez M.S."/>
            <person name="Solano J."/>
            <person name="Bargiela R."/>
            <person name="Golyshina O.V."/>
            <person name="Manteca A."/>
            <person name="Ramos J.L."/>
            <person name="Gallego J.R."/>
            <person name="Llorente I."/>
            <person name="Martins Dos Santos V.A."/>
            <person name="Jensen O.N."/>
            <person name="Pelaez A.I."/>
            <person name="Sanchez J."/>
            <person name="Ferrer M."/>
        </authorList>
    </citation>
    <scope>NUCLEOTIDE SEQUENCE</scope>
</reference>
<dbReference type="EMBL" id="AUZY01006801">
    <property type="protein sequence ID" value="EQD53190.1"/>
    <property type="molecule type" value="Genomic_DNA"/>
</dbReference>
<evidence type="ECO:0008006" key="2">
    <source>
        <dbReference type="Google" id="ProtNLM"/>
    </source>
</evidence>
<proteinExistence type="predicted"/>
<evidence type="ECO:0000313" key="1">
    <source>
        <dbReference type="EMBL" id="EQD53190.1"/>
    </source>
</evidence>
<reference evidence="1" key="1">
    <citation type="submission" date="2013-08" db="EMBL/GenBank/DDBJ databases">
        <authorList>
            <person name="Mendez C."/>
            <person name="Richter M."/>
            <person name="Ferrer M."/>
            <person name="Sanchez J."/>
        </authorList>
    </citation>
    <scope>NUCLEOTIDE SEQUENCE</scope>
</reference>
<protein>
    <recommendedName>
        <fullName evidence="2">DUF4340 domain-containing protein</fullName>
    </recommendedName>
</protein>
<comment type="caution">
    <text evidence="1">The sequence shown here is derived from an EMBL/GenBank/DDBJ whole genome shotgun (WGS) entry which is preliminary data.</text>
</comment>
<name>T1BGC1_9ZZZZ</name>
<accession>T1BGC1</accession>